<gene>
    <name evidence="2" type="ORF">VNO78_26727</name>
</gene>
<accession>A0AAN9X9A4</accession>
<protein>
    <submittedName>
        <fullName evidence="2">Uncharacterized protein</fullName>
    </submittedName>
</protein>
<dbReference type="AlphaFoldDB" id="A0AAN9X9A4"/>
<sequence length="98" mass="10926">MAKSTLQDHSRVIAPYPISEDELELQPLDSRFAASRPLERSISCVPFPQPTLHRHVSRATPTTPSSKASCGQLAATSLKKNKGKTQIYRRDLRSPKKN</sequence>
<evidence type="ECO:0000313" key="2">
    <source>
        <dbReference type="EMBL" id="KAK7386475.1"/>
    </source>
</evidence>
<feature type="region of interest" description="Disordered" evidence="1">
    <location>
        <begin position="54"/>
        <end position="98"/>
    </location>
</feature>
<evidence type="ECO:0000313" key="3">
    <source>
        <dbReference type="Proteomes" id="UP001386955"/>
    </source>
</evidence>
<dbReference type="EMBL" id="JAYMYS010000007">
    <property type="protein sequence ID" value="KAK7386475.1"/>
    <property type="molecule type" value="Genomic_DNA"/>
</dbReference>
<feature type="compositionally biased region" description="Basic and acidic residues" evidence="1">
    <location>
        <begin position="88"/>
        <end position="98"/>
    </location>
</feature>
<dbReference type="Proteomes" id="UP001386955">
    <property type="component" value="Unassembled WGS sequence"/>
</dbReference>
<proteinExistence type="predicted"/>
<comment type="caution">
    <text evidence="2">The sequence shown here is derived from an EMBL/GenBank/DDBJ whole genome shotgun (WGS) entry which is preliminary data.</text>
</comment>
<organism evidence="2 3">
    <name type="scientific">Psophocarpus tetragonolobus</name>
    <name type="common">Winged bean</name>
    <name type="synonym">Dolichos tetragonolobus</name>
    <dbReference type="NCBI Taxonomy" id="3891"/>
    <lineage>
        <taxon>Eukaryota</taxon>
        <taxon>Viridiplantae</taxon>
        <taxon>Streptophyta</taxon>
        <taxon>Embryophyta</taxon>
        <taxon>Tracheophyta</taxon>
        <taxon>Spermatophyta</taxon>
        <taxon>Magnoliopsida</taxon>
        <taxon>eudicotyledons</taxon>
        <taxon>Gunneridae</taxon>
        <taxon>Pentapetalae</taxon>
        <taxon>rosids</taxon>
        <taxon>fabids</taxon>
        <taxon>Fabales</taxon>
        <taxon>Fabaceae</taxon>
        <taxon>Papilionoideae</taxon>
        <taxon>50 kb inversion clade</taxon>
        <taxon>NPAAA clade</taxon>
        <taxon>indigoferoid/millettioid clade</taxon>
        <taxon>Phaseoleae</taxon>
        <taxon>Psophocarpus</taxon>
    </lineage>
</organism>
<evidence type="ECO:0000256" key="1">
    <source>
        <dbReference type="SAM" id="MobiDB-lite"/>
    </source>
</evidence>
<reference evidence="2 3" key="1">
    <citation type="submission" date="2024-01" db="EMBL/GenBank/DDBJ databases">
        <title>The genomes of 5 underutilized Papilionoideae crops provide insights into root nodulation and disease resistanc.</title>
        <authorList>
            <person name="Jiang F."/>
        </authorList>
    </citation>
    <scope>NUCLEOTIDE SEQUENCE [LARGE SCALE GENOMIC DNA]</scope>
    <source>
        <strain evidence="2">DUOXIRENSHENG_FW03</strain>
        <tissue evidence="2">Leaves</tissue>
    </source>
</reference>
<name>A0AAN9X9A4_PSOTE</name>
<keyword evidence="3" id="KW-1185">Reference proteome</keyword>
<feature type="compositionally biased region" description="Polar residues" evidence="1">
    <location>
        <begin position="59"/>
        <end position="69"/>
    </location>
</feature>